<sequence length="204" mass="22647">MEKAAVVDDDAPYPICFVRDDQFIVKARLVLYCTLTIPAIMLPTCFLPSIDYVPPYTVGLAAVEGLINNAAPGRRTTVSPAFNLTLHVENRRIFQAWCHNHGEVKVSYSGITLAWGRVPGLCAQRRSAANLAVVTWGKGVYLSDELNGRLSSEWHAGTAKVFVEMKLHYYPNYVFPIMSRPGTFSISQELKLGDTNELQVTNVL</sequence>
<dbReference type="PANTHER" id="PTHR33994:SF39">
    <property type="entry name" value="OS01G0712400 PROTEIN"/>
    <property type="match status" value="1"/>
</dbReference>
<organism evidence="1">
    <name type="scientific">Setaria italica</name>
    <name type="common">Foxtail millet</name>
    <name type="synonym">Panicum italicum</name>
    <dbReference type="NCBI Taxonomy" id="4555"/>
    <lineage>
        <taxon>Eukaryota</taxon>
        <taxon>Viridiplantae</taxon>
        <taxon>Streptophyta</taxon>
        <taxon>Embryophyta</taxon>
        <taxon>Tracheophyta</taxon>
        <taxon>Spermatophyta</taxon>
        <taxon>Magnoliopsida</taxon>
        <taxon>Liliopsida</taxon>
        <taxon>Poales</taxon>
        <taxon>Poaceae</taxon>
        <taxon>PACMAD clade</taxon>
        <taxon>Panicoideae</taxon>
        <taxon>Panicodae</taxon>
        <taxon>Paniceae</taxon>
        <taxon>Cenchrinae</taxon>
        <taxon>Setaria</taxon>
    </lineage>
</organism>
<evidence type="ECO:0000313" key="1">
    <source>
        <dbReference type="EMBL" id="RCV27031.1"/>
    </source>
</evidence>
<evidence type="ECO:0008006" key="2">
    <source>
        <dbReference type="Google" id="ProtNLM"/>
    </source>
</evidence>
<gene>
    <name evidence="1" type="ORF">SETIT_5G293100v2</name>
</gene>
<reference evidence="1" key="1">
    <citation type="journal article" date="2012" name="Nat. Biotechnol.">
        <title>Reference genome sequence of the model plant Setaria.</title>
        <authorList>
            <person name="Bennetzen J.L."/>
            <person name="Schmutz J."/>
            <person name="Wang H."/>
            <person name="Percifield R."/>
            <person name="Hawkins J."/>
            <person name="Pontaroli A.C."/>
            <person name="Estep M."/>
            <person name="Feng L."/>
            <person name="Vaughn J.N."/>
            <person name="Grimwood J."/>
            <person name="Jenkins J."/>
            <person name="Barry K."/>
            <person name="Lindquist E."/>
            <person name="Hellsten U."/>
            <person name="Deshpande S."/>
            <person name="Wang X."/>
            <person name="Wu X."/>
            <person name="Mitros T."/>
            <person name="Triplett J."/>
            <person name="Yang X."/>
            <person name="Ye C.Y."/>
            <person name="Mauro-Herrera M."/>
            <person name="Wang L."/>
            <person name="Li P."/>
            <person name="Sharma M."/>
            <person name="Sharma R."/>
            <person name="Ronald P.C."/>
            <person name="Panaud O."/>
            <person name="Kellogg E.A."/>
            <person name="Brutnell T.P."/>
            <person name="Doust A.N."/>
            <person name="Tuskan G.A."/>
            <person name="Rokhsar D."/>
            <person name="Devos K.M."/>
        </authorList>
    </citation>
    <scope>NUCLEOTIDE SEQUENCE [LARGE SCALE GENOMIC DNA]</scope>
    <source>
        <strain evidence="1">Yugu1</strain>
    </source>
</reference>
<reference evidence="1" key="2">
    <citation type="submission" date="2015-07" db="EMBL/GenBank/DDBJ databases">
        <authorList>
            <person name="Noorani M."/>
        </authorList>
    </citation>
    <scope>NUCLEOTIDE SEQUENCE</scope>
    <source>
        <strain evidence="1">Yugu1</strain>
    </source>
</reference>
<dbReference type="AlphaFoldDB" id="A0A368RA20"/>
<dbReference type="EMBL" id="CM003532">
    <property type="protein sequence ID" value="RCV27031.1"/>
    <property type="molecule type" value="Genomic_DNA"/>
</dbReference>
<accession>A0A368RA20</accession>
<name>A0A368RA20_SETIT</name>
<dbReference type="STRING" id="4555.A0A368RA20"/>
<proteinExistence type="predicted"/>
<dbReference type="PANTHER" id="PTHR33994">
    <property type="entry name" value="OS04G0515000 PROTEIN"/>
    <property type="match status" value="1"/>
</dbReference>
<protein>
    <recommendedName>
        <fullName evidence="2">Late embryogenesis abundant protein LEA-2 subgroup domain-containing protein</fullName>
    </recommendedName>
</protein>
<dbReference type="OrthoDB" id="686864at2759"/>